<gene>
    <name evidence="1" type="ORF">OUZ56_025488</name>
</gene>
<evidence type="ECO:0000313" key="2">
    <source>
        <dbReference type="Proteomes" id="UP001234178"/>
    </source>
</evidence>
<dbReference type="PANTHER" id="PTHR33053">
    <property type="entry name" value="PROTEIN, PUTATIVE-RELATED"/>
    <property type="match status" value="1"/>
</dbReference>
<dbReference type="EMBL" id="JAOYFB010000004">
    <property type="protein sequence ID" value="KAK4013254.1"/>
    <property type="molecule type" value="Genomic_DNA"/>
</dbReference>
<keyword evidence="2" id="KW-1185">Reference proteome</keyword>
<dbReference type="Proteomes" id="UP001234178">
    <property type="component" value="Unassembled WGS sequence"/>
</dbReference>
<protein>
    <submittedName>
        <fullName evidence="1">Uncharacterized protein</fullName>
    </submittedName>
</protein>
<organism evidence="1 2">
    <name type="scientific">Daphnia magna</name>
    <dbReference type="NCBI Taxonomy" id="35525"/>
    <lineage>
        <taxon>Eukaryota</taxon>
        <taxon>Metazoa</taxon>
        <taxon>Ecdysozoa</taxon>
        <taxon>Arthropoda</taxon>
        <taxon>Crustacea</taxon>
        <taxon>Branchiopoda</taxon>
        <taxon>Diplostraca</taxon>
        <taxon>Cladocera</taxon>
        <taxon>Anomopoda</taxon>
        <taxon>Daphniidae</taxon>
        <taxon>Daphnia</taxon>
    </lineage>
</organism>
<evidence type="ECO:0000313" key="1">
    <source>
        <dbReference type="EMBL" id="KAK4013254.1"/>
    </source>
</evidence>
<sequence>MVALQSKGIHVPSELRLIFDADGLTLSKSGFNEFWPILVRVQGYDYVFAAGIYQGRGKPADNNVYFKFFLAGLFA</sequence>
<reference evidence="1 2" key="1">
    <citation type="journal article" date="2023" name="Nucleic Acids Res.">
        <title>The hologenome of Daphnia magna reveals possible DNA methylation and microbiome-mediated evolution of the host genome.</title>
        <authorList>
            <person name="Chaturvedi A."/>
            <person name="Li X."/>
            <person name="Dhandapani V."/>
            <person name="Marshall H."/>
            <person name="Kissane S."/>
            <person name="Cuenca-Cambronero M."/>
            <person name="Asole G."/>
            <person name="Calvet F."/>
            <person name="Ruiz-Romero M."/>
            <person name="Marangio P."/>
            <person name="Guigo R."/>
            <person name="Rago D."/>
            <person name="Mirbahai L."/>
            <person name="Eastwood N."/>
            <person name="Colbourne J.K."/>
            <person name="Zhou J."/>
            <person name="Mallon E."/>
            <person name="Orsini L."/>
        </authorList>
    </citation>
    <scope>NUCLEOTIDE SEQUENCE [LARGE SCALE GENOMIC DNA]</scope>
    <source>
        <strain evidence="1">LRV0_1</strain>
    </source>
</reference>
<proteinExistence type="predicted"/>
<name>A0ABQ9ZLE2_9CRUS</name>
<comment type="caution">
    <text evidence="1">The sequence shown here is derived from an EMBL/GenBank/DDBJ whole genome shotgun (WGS) entry which is preliminary data.</text>
</comment>
<accession>A0ABQ9ZLE2</accession>
<dbReference type="PANTHER" id="PTHR33053:SF9">
    <property type="entry name" value="AGAP000105-PA"/>
    <property type="match status" value="1"/>
</dbReference>